<sequence>MIVIRLKERGGGFLQEDK</sequence>
<dbReference type="AlphaFoldDB" id="A0A2P2M9J7"/>
<accession>A0A2P2M9J7</accession>
<organism evidence="1">
    <name type="scientific">Rhizophora mucronata</name>
    <name type="common">Asiatic mangrove</name>
    <dbReference type="NCBI Taxonomy" id="61149"/>
    <lineage>
        <taxon>Eukaryota</taxon>
        <taxon>Viridiplantae</taxon>
        <taxon>Streptophyta</taxon>
        <taxon>Embryophyta</taxon>
        <taxon>Tracheophyta</taxon>
        <taxon>Spermatophyta</taxon>
        <taxon>Magnoliopsida</taxon>
        <taxon>eudicotyledons</taxon>
        <taxon>Gunneridae</taxon>
        <taxon>Pentapetalae</taxon>
        <taxon>rosids</taxon>
        <taxon>fabids</taxon>
        <taxon>Malpighiales</taxon>
        <taxon>Rhizophoraceae</taxon>
        <taxon>Rhizophora</taxon>
    </lineage>
</organism>
<dbReference type="EMBL" id="GGEC01046410">
    <property type="protein sequence ID" value="MBX26894.1"/>
    <property type="molecule type" value="Transcribed_RNA"/>
</dbReference>
<reference evidence="1" key="1">
    <citation type="submission" date="2018-02" db="EMBL/GenBank/DDBJ databases">
        <title>Rhizophora mucronata_Transcriptome.</title>
        <authorList>
            <person name="Meera S.P."/>
            <person name="Sreeshan A."/>
            <person name="Augustine A."/>
        </authorList>
    </citation>
    <scope>NUCLEOTIDE SEQUENCE</scope>
    <source>
        <tissue evidence="1">Leaf</tissue>
    </source>
</reference>
<proteinExistence type="predicted"/>
<evidence type="ECO:0000313" key="1">
    <source>
        <dbReference type="EMBL" id="MBX26894.1"/>
    </source>
</evidence>
<name>A0A2P2M9J7_RHIMU</name>
<protein>
    <submittedName>
        <fullName evidence="1">Uncharacterized protein</fullName>
    </submittedName>
</protein>